<gene>
    <name evidence="1" type="ORF">AVEN_72601_1</name>
</gene>
<protein>
    <submittedName>
        <fullName evidence="1">Uncharacterized protein</fullName>
    </submittedName>
</protein>
<reference evidence="1 2" key="1">
    <citation type="journal article" date="2019" name="Sci. Rep.">
        <title>Orb-weaving spider Araneus ventricosus genome elucidates the spidroin gene catalogue.</title>
        <authorList>
            <person name="Kono N."/>
            <person name="Nakamura H."/>
            <person name="Ohtoshi R."/>
            <person name="Moran D.A.P."/>
            <person name="Shinohara A."/>
            <person name="Yoshida Y."/>
            <person name="Fujiwara M."/>
            <person name="Mori M."/>
            <person name="Tomita M."/>
            <person name="Arakawa K."/>
        </authorList>
    </citation>
    <scope>NUCLEOTIDE SEQUENCE [LARGE SCALE GENOMIC DNA]</scope>
</reference>
<sequence>MSGFQKLTRLVSGSLKMSAVSSSRRLVSDLPSFNHASGLQFRFKLVRTVTIPSPAPSSSIKMSDFNSRPSQCRIFKISGFQAHVLCSVRIFKMSSFKLTSC</sequence>
<organism evidence="1 2">
    <name type="scientific">Araneus ventricosus</name>
    <name type="common">Orbweaver spider</name>
    <name type="synonym">Epeira ventricosa</name>
    <dbReference type="NCBI Taxonomy" id="182803"/>
    <lineage>
        <taxon>Eukaryota</taxon>
        <taxon>Metazoa</taxon>
        <taxon>Ecdysozoa</taxon>
        <taxon>Arthropoda</taxon>
        <taxon>Chelicerata</taxon>
        <taxon>Arachnida</taxon>
        <taxon>Araneae</taxon>
        <taxon>Araneomorphae</taxon>
        <taxon>Entelegynae</taxon>
        <taxon>Araneoidea</taxon>
        <taxon>Araneidae</taxon>
        <taxon>Araneus</taxon>
    </lineage>
</organism>
<evidence type="ECO:0000313" key="2">
    <source>
        <dbReference type="Proteomes" id="UP000499080"/>
    </source>
</evidence>
<dbReference type="Proteomes" id="UP000499080">
    <property type="component" value="Unassembled WGS sequence"/>
</dbReference>
<dbReference type="AlphaFoldDB" id="A0A4Y2KNL1"/>
<keyword evidence="2" id="KW-1185">Reference proteome</keyword>
<name>A0A4Y2KNL1_ARAVE</name>
<proteinExistence type="predicted"/>
<accession>A0A4Y2KNL1</accession>
<dbReference type="EMBL" id="BGPR01004834">
    <property type="protein sequence ID" value="GBN03858.1"/>
    <property type="molecule type" value="Genomic_DNA"/>
</dbReference>
<evidence type="ECO:0000313" key="1">
    <source>
        <dbReference type="EMBL" id="GBN03858.1"/>
    </source>
</evidence>
<comment type="caution">
    <text evidence="1">The sequence shown here is derived from an EMBL/GenBank/DDBJ whole genome shotgun (WGS) entry which is preliminary data.</text>
</comment>